<dbReference type="Proteomes" id="UP000623687">
    <property type="component" value="Unassembled WGS sequence"/>
</dbReference>
<feature type="region of interest" description="Disordered" evidence="1">
    <location>
        <begin position="1"/>
        <end position="99"/>
    </location>
</feature>
<feature type="compositionally biased region" description="Polar residues" evidence="1">
    <location>
        <begin position="778"/>
        <end position="798"/>
    </location>
</feature>
<dbReference type="VEuPathDB" id="FungiDB:PC9H_004082"/>
<proteinExistence type="predicted"/>
<feature type="compositionally biased region" description="Basic and acidic residues" evidence="1">
    <location>
        <begin position="51"/>
        <end position="81"/>
    </location>
</feature>
<gene>
    <name evidence="2" type="ORF">PC9H_004082</name>
</gene>
<sequence length="798" mass="86118">MARATRSTTQNQEKESSSTTTITPATNTSPPRPKTGSKKRKRPNQPDSDEPVSKQHKTDSAAIKEENDITEPHPDEEHPEARPQTSQRPVLPLAGDIPITPEDAQKITDILETIDSQGLLDRVFPSPSEDGASPPQYRSLRWLLKEDSPRPKLSTLRSAIQHLVPISSQSRSKPSKPAIQQRRFCDVALSLFEEASFHNVTIPSDMVSLLPETQSDEEDISSSPPRQQKRYALKQRLPTGEWWTSLANNSSDPQSLKALSTGLSELVVSLPTPSAPTAISVAPSSASSSKPSTSSTASVVPSLGSYTYLKAPPLKAKPWPVRRVKTTGSFLDYGPCASFAPTFSQDGAEVGRQQLGEFLWRKEQRRRERQANILEDMESRATAIEVDDDDNIDPELRKAGQSKDSELEEALTELLPPEEVDVIKSALDSLELEAAVQELLDRNARALVRLQKLQRKRLLNREYVVAEGSEELDTAKAIMDSLELLASLRPRSSKSESAPLIPPPALLRVLYKTIPISASPGWYGTLPAQKTMALHDNTTVKVKVGAGTTSATTVNPTIATPAAPSTPTPAYYQYGAYGAAAQQYRPPQAATSYTFKPHASSAAYYPSAYANQQQPGTQQPQAYAPQNYPYAATGQMSYGSWYSYAPQYTTGVAGGSNSGRGTPTQTPQIPTANSYGSFFASTSAAPVQPVRTPAVANTVTNKGYQTQQQGGQPLWPSTANGYSAQKPPVAGQTVVQPTLPAHLRSSAAQGVQPSSTPGTPAPGTPTPGTPAPLLPGAYQQQTPYYNVYQQSAATPAPR</sequence>
<evidence type="ECO:0000313" key="3">
    <source>
        <dbReference type="Proteomes" id="UP000623687"/>
    </source>
</evidence>
<feature type="region of interest" description="Disordered" evidence="1">
    <location>
        <begin position="743"/>
        <end position="798"/>
    </location>
</feature>
<reference evidence="2" key="1">
    <citation type="submission" date="2019-07" db="EMBL/GenBank/DDBJ databases">
        <authorList>
            <person name="Palmer J.M."/>
        </authorList>
    </citation>
    <scope>NUCLEOTIDE SEQUENCE</scope>
    <source>
        <strain evidence="2">PC9</strain>
    </source>
</reference>
<organism evidence="2 3">
    <name type="scientific">Pleurotus ostreatus</name>
    <name type="common">Oyster mushroom</name>
    <name type="synonym">White-rot fungus</name>
    <dbReference type="NCBI Taxonomy" id="5322"/>
    <lineage>
        <taxon>Eukaryota</taxon>
        <taxon>Fungi</taxon>
        <taxon>Dikarya</taxon>
        <taxon>Basidiomycota</taxon>
        <taxon>Agaricomycotina</taxon>
        <taxon>Agaricomycetes</taxon>
        <taxon>Agaricomycetidae</taxon>
        <taxon>Agaricales</taxon>
        <taxon>Pleurotineae</taxon>
        <taxon>Pleurotaceae</taxon>
        <taxon>Pleurotus</taxon>
    </lineage>
</organism>
<protein>
    <submittedName>
        <fullName evidence="2">Uncharacterized protein</fullName>
    </submittedName>
</protein>
<name>A0A8H6ZZL2_PLEOS</name>
<dbReference type="GeneID" id="59373900"/>
<feature type="compositionally biased region" description="Pro residues" evidence="1">
    <location>
        <begin position="759"/>
        <end position="773"/>
    </location>
</feature>
<feature type="region of interest" description="Disordered" evidence="1">
    <location>
        <begin position="703"/>
        <end position="728"/>
    </location>
</feature>
<accession>A0A8H6ZZL2</accession>
<feature type="compositionally biased region" description="Low complexity" evidence="1">
    <location>
        <begin position="17"/>
        <end position="29"/>
    </location>
</feature>
<dbReference type="RefSeq" id="XP_036635144.1">
    <property type="nucleotide sequence ID" value="XM_036773671.1"/>
</dbReference>
<feature type="compositionally biased region" description="Polar residues" evidence="1">
    <location>
        <begin position="703"/>
        <end position="723"/>
    </location>
</feature>
<dbReference type="AlphaFoldDB" id="A0A8H6ZZL2"/>
<dbReference type="OrthoDB" id="21648at2759"/>
<feature type="region of interest" description="Disordered" evidence="1">
    <location>
        <begin position="277"/>
        <end position="297"/>
    </location>
</feature>
<keyword evidence="3" id="KW-1185">Reference proteome</keyword>
<evidence type="ECO:0000313" key="2">
    <source>
        <dbReference type="EMBL" id="KAF7437245.1"/>
    </source>
</evidence>
<evidence type="ECO:0000256" key="1">
    <source>
        <dbReference type="SAM" id="MobiDB-lite"/>
    </source>
</evidence>
<feature type="compositionally biased region" description="Polar residues" evidence="1">
    <location>
        <begin position="1"/>
        <end position="11"/>
    </location>
</feature>
<comment type="caution">
    <text evidence="2">The sequence shown here is derived from an EMBL/GenBank/DDBJ whole genome shotgun (WGS) entry which is preliminary data.</text>
</comment>
<dbReference type="EMBL" id="JACETU010000002">
    <property type="protein sequence ID" value="KAF7437245.1"/>
    <property type="molecule type" value="Genomic_DNA"/>
</dbReference>